<dbReference type="RefSeq" id="WP_002756989.1">
    <property type="nucleotide sequence ID" value="NZ_HE972660.1"/>
</dbReference>
<dbReference type="EMBL" id="CAII01000357">
    <property type="protein sequence ID" value="CCH98025.1"/>
    <property type="molecule type" value="Genomic_DNA"/>
</dbReference>
<sequence>MSWKKFGGIYETAGLVTRTPTAEFPHKIAVAAEKVLEAEDIIGFTPEAIHQVQAIG</sequence>
<dbReference type="AlphaFoldDB" id="I4FQV0"/>
<dbReference type="Proteomes" id="UP000003172">
    <property type="component" value="Unassembled WGS sequence"/>
</dbReference>
<protein>
    <submittedName>
        <fullName evidence="1">Uncharacterized protein</fullName>
    </submittedName>
</protein>
<gene>
    <name evidence="1" type="ORF">MICAB_420009</name>
</gene>
<evidence type="ECO:0000313" key="2">
    <source>
        <dbReference type="Proteomes" id="UP000003172"/>
    </source>
</evidence>
<dbReference type="HOGENOM" id="CLU_2880786_0_0_3"/>
<proteinExistence type="predicted"/>
<organism evidence="1 2">
    <name type="scientific">Microcystis aeruginosa PCC 9717</name>
    <dbReference type="NCBI Taxonomy" id="1160286"/>
    <lineage>
        <taxon>Bacteria</taxon>
        <taxon>Bacillati</taxon>
        <taxon>Cyanobacteriota</taxon>
        <taxon>Cyanophyceae</taxon>
        <taxon>Oscillatoriophycideae</taxon>
        <taxon>Chroococcales</taxon>
        <taxon>Microcystaceae</taxon>
        <taxon>Microcystis</taxon>
    </lineage>
</organism>
<name>I4FQV0_MICAE</name>
<accession>I4FQV0</accession>
<evidence type="ECO:0000313" key="1">
    <source>
        <dbReference type="EMBL" id="CCH98025.1"/>
    </source>
</evidence>
<comment type="caution">
    <text evidence="1">The sequence shown here is derived from an EMBL/GenBank/DDBJ whole genome shotgun (WGS) entry which is preliminary data.</text>
</comment>
<reference evidence="1 2" key="1">
    <citation type="submission" date="2012-04" db="EMBL/GenBank/DDBJ databases">
        <authorList>
            <person name="Genoscope - CEA"/>
        </authorList>
    </citation>
    <scope>NUCLEOTIDE SEQUENCE [LARGE SCALE GENOMIC DNA]</scope>
    <source>
        <strain evidence="1 2">9717</strain>
    </source>
</reference>